<name>A0A858RL63_9BACT</name>
<reference evidence="5 6" key="1">
    <citation type="submission" date="2020-04" db="EMBL/GenBank/DDBJ databases">
        <title>Luteolibacter sp. G-1-1-1 isolated from soil.</title>
        <authorList>
            <person name="Dahal R.H."/>
        </authorList>
    </citation>
    <scope>NUCLEOTIDE SEQUENCE [LARGE SCALE GENOMIC DNA]</scope>
    <source>
        <strain evidence="5 6">G-1-1-1</strain>
    </source>
</reference>
<dbReference type="Pfam" id="PF14498">
    <property type="entry name" value="Glyco_hyd_65N_2"/>
    <property type="match status" value="1"/>
</dbReference>
<dbReference type="GO" id="GO:0005975">
    <property type="term" value="P:carbohydrate metabolic process"/>
    <property type="evidence" value="ECO:0007669"/>
    <property type="project" value="InterPro"/>
</dbReference>
<dbReference type="Gene3D" id="2.60.120.260">
    <property type="entry name" value="Galactose-binding domain-like"/>
    <property type="match status" value="1"/>
</dbReference>
<feature type="compositionally biased region" description="Polar residues" evidence="1">
    <location>
        <begin position="53"/>
        <end position="77"/>
    </location>
</feature>
<protein>
    <submittedName>
        <fullName evidence="5">Glycoside hydrolase family 95 protein</fullName>
    </submittedName>
</protein>
<organism evidence="5 6">
    <name type="scientific">Luteolibacter luteus</name>
    <dbReference type="NCBI Taxonomy" id="2728835"/>
    <lineage>
        <taxon>Bacteria</taxon>
        <taxon>Pseudomonadati</taxon>
        <taxon>Verrucomicrobiota</taxon>
        <taxon>Verrucomicrobiia</taxon>
        <taxon>Verrucomicrobiales</taxon>
        <taxon>Verrucomicrobiaceae</taxon>
        <taxon>Luteolibacter</taxon>
    </lineage>
</organism>
<evidence type="ECO:0000259" key="2">
    <source>
        <dbReference type="Pfam" id="PF14498"/>
    </source>
</evidence>
<dbReference type="Pfam" id="PF21307">
    <property type="entry name" value="Glyco_hydro_95_C"/>
    <property type="match status" value="1"/>
</dbReference>
<evidence type="ECO:0000259" key="4">
    <source>
        <dbReference type="Pfam" id="PF22124"/>
    </source>
</evidence>
<feature type="region of interest" description="Disordered" evidence="1">
    <location>
        <begin position="53"/>
        <end position="92"/>
    </location>
</feature>
<dbReference type="PANTHER" id="PTHR31084:SF0">
    <property type="entry name" value="ALPHA-L-FUCOSIDASE 2"/>
    <property type="match status" value="1"/>
</dbReference>
<dbReference type="GO" id="GO:0004560">
    <property type="term" value="F:alpha-L-fucosidase activity"/>
    <property type="evidence" value="ECO:0007669"/>
    <property type="project" value="TreeGrafter"/>
</dbReference>
<feature type="domain" description="Alpha fucosidase A-like C-terminal" evidence="3">
    <location>
        <begin position="947"/>
        <end position="1005"/>
    </location>
</feature>
<dbReference type="InterPro" id="IPR012341">
    <property type="entry name" value="6hp_glycosidase-like_sf"/>
</dbReference>
<dbReference type="InterPro" id="IPR054363">
    <property type="entry name" value="GH95_cat"/>
</dbReference>
<keyword evidence="6" id="KW-1185">Reference proteome</keyword>
<feature type="domain" description="Glycosyl hydrolase family 95 catalytic" evidence="4">
    <location>
        <begin position="528"/>
        <end position="934"/>
    </location>
</feature>
<dbReference type="InterPro" id="IPR027414">
    <property type="entry name" value="GH95_N_dom"/>
</dbReference>
<accession>A0A858RL63</accession>
<dbReference type="Gene3D" id="1.50.10.10">
    <property type="match status" value="1"/>
</dbReference>
<sequence length="1020" mass="110789">MSVLHHLRTSGKRRWATCIGLALVLPVAAQSDRNGRGNGDQRNILDQDDLVQGLSNTSKGDANSLSTSDDSSAQESVANAVDGSPSSKHYSKAKNSGLVVAPGLGPSIVTGFRFATGNDMPGRDPVQITIEGSNSPESSKSGAKDFKLIYEGPSGLEGQTNRQRWGEGIRFNNTTAYSSYRILVSQSRETGGGTQYGEIQLFGGPQKEGQARVVYAKPATERDRIDGRWSDRAQVSGKEAAIPAGDKLLWYRQPAKVWEEALPLGNGRLGAMVFGGVADERIQLNESSLFDGFPLDASNPNALKALPDVQKLIFDGKNAQGEKLAGSTMMGQPQGVKPYQSLGELWIESPGIKAVSEYVRFLNLDEAMSRVSYVSEGTRFHREAFISGPANTMIVRYVADKPKSINLKMTFKREKDAVCKASSSSSNAIVLEGQIDRKDSSGDQKGLKFAAQATAVAEGGTVSNKDGMLTVSGASSLTLYVSGATGFPGFKGVTEVFEKDISGASYSPDKADPIAACAATIAKASAKSYDALRSEHVKDYQDYFNRLSLDLTPGKDEKASLPTNERLAAFKGNPTDAGLAELYFSFGRYLLISSSRPGAMPANLQGLWAWQMNPPWNADYHTNITVQMNYWPSEITNLSELHLPLFDLMDGLVVPGGRVAKVNYGAGGWVVHHLTDAWGFAAPADGPQGIWPVGAAWLAAHPWQHYQFTQDREFLKARAWPLMKGAARFILDFLVEAPPGSLVAGKLVTNPSYSPENTFIMADGTRAEFTYGATMDLMIVHELLTNCIAASKELGADEDFRGECEKALAKLAPVRISEKTGLILEWIDDYQETDPHHRHTSHLYGLHPSNMITKATPELFEAARKVLDRRGDGGTGWGLAWKINMWTRLGDGERAHGLLVNLLKDKTLPNLFDDHPPFQIDGNFGATAAIAEMLLQSQIQDSEGVYEFQILPALPPEWKEGSVKGLRARGAFEVDLKWENGKATDLRITSKGGTKCKIRQGDKVTPVEIAKGESKTISLR</sequence>
<dbReference type="KEGG" id="luo:HHL09_16615"/>
<keyword evidence="5" id="KW-0378">Hydrolase</keyword>
<evidence type="ECO:0000259" key="3">
    <source>
        <dbReference type="Pfam" id="PF21307"/>
    </source>
</evidence>
<dbReference type="RefSeq" id="WP_169455741.1">
    <property type="nucleotide sequence ID" value="NZ_CP051774.1"/>
</dbReference>
<evidence type="ECO:0000313" key="5">
    <source>
        <dbReference type="EMBL" id="QJE97341.1"/>
    </source>
</evidence>
<dbReference type="SUPFAM" id="SSF48208">
    <property type="entry name" value="Six-hairpin glycosidases"/>
    <property type="match status" value="1"/>
</dbReference>
<dbReference type="InterPro" id="IPR008928">
    <property type="entry name" value="6-hairpin_glycosidase_sf"/>
</dbReference>
<feature type="domain" description="Glycosyl hydrolase family 95 N-terminal" evidence="2">
    <location>
        <begin position="249"/>
        <end position="488"/>
    </location>
</feature>
<dbReference type="PANTHER" id="PTHR31084">
    <property type="entry name" value="ALPHA-L-FUCOSIDASE 2"/>
    <property type="match status" value="1"/>
</dbReference>
<gene>
    <name evidence="5" type="ORF">HHL09_16615</name>
</gene>
<evidence type="ECO:0000256" key="1">
    <source>
        <dbReference type="SAM" id="MobiDB-lite"/>
    </source>
</evidence>
<dbReference type="EMBL" id="CP051774">
    <property type="protein sequence ID" value="QJE97341.1"/>
    <property type="molecule type" value="Genomic_DNA"/>
</dbReference>
<dbReference type="AlphaFoldDB" id="A0A858RL63"/>
<dbReference type="Proteomes" id="UP000501812">
    <property type="component" value="Chromosome"/>
</dbReference>
<dbReference type="Pfam" id="PF22124">
    <property type="entry name" value="Glyco_hydro_95_cat"/>
    <property type="match status" value="1"/>
</dbReference>
<dbReference type="InterPro" id="IPR049053">
    <property type="entry name" value="AFCA-like_C"/>
</dbReference>
<evidence type="ECO:0000313" key="6">
    <source>
        <dbReference type="Proteomes" id="UP000501812"/>
    </source>
</evidence>
<proteinExistence type="predicted"/>